<keyword evidence="3" id="KW-1185">Reference proteome</keyword>
<gene>
    <name evidence="2" type="ORF">B9K05_12790</name>
</gene>
<accession>A0A270B6F0</accession>
<sequence length="184" mass="19022">MARSTIPTVICFTALLLFVASPARAEKSGCQALIQAAATGKAAQIKTDDAMIRQPESVTKFTCLGNFFNGVGLDVLTNGLDIASIAQSAMGKVCDELNSVWDSLESSAQCGLNVSSFDNNFNLGLGAGSICPTLNFGGGGDNLINSGINTSGQNNFDVTGNTQLPDGYSLSDTLQSYGFSGESL</sequence>
<dbReference type="AlphaFoldDB" id="A0A270B6F0"/>
<reference evidence="2 3" key="1">
    <citation type="submission" date="2017-04" db="EMBL/GenBank/DDBJ databases">
        <title>Kefir bacterial isolates.</title>
        <authorList>
            <person name="Kim Y."/>
            <person name="Blasche S."/>
            <person name="Patil K.R."/>
        </authorList>
    </citation>
    <scope>NUCLEOTIDE SEQUENCE [LARGE SCALE GENOMIC DNA]</scope>
    <source>
        <strain evidence="2 3">KR-2</strain>
    </source>
</reference>
<dbReference type="RefSeq" id="WP_095351994.1">
    <property type="nucleotide sequence ID" value="NZ_JABUNT010000017.1"/>
</dbReference>
<name>A0A270B6F0_9PROT</name>
<evidence type="ECO:0000256" key="1">
    <source>
        <dbReference type="SAM" id="SignalP"/>
    </source>
</evidence>
<protein>
    <submittedName>
        <fullName evidence="2">Uncharacterized protein</fullName>
    </submittedName>
</protein>
<organism evidence="2 3">
    <name type="scientific">Acetobacter syzygii</name>
    <dbReference type="NCBI Taxonomy" id="146476"/>
    <lineage>
        <taxon>Bacteria</taxon>
        <taxon>Pseudomonadati</taxon>
        <taxon>Pseudomonadota</taxon>
        <taxon>Alphaproteobacteria</taxon>
        <taxon>Acetobacterales</taxon>
        <taxon>Acetobacteraceae</taxon>
        <taxon>Acetobacter</taxon>
    </lineage>
</organism>
<evidence type="ECO:0000313" key="2">
    <source>
        <dbReference type="EMBL" id="PAL20573.1"/>
    </source>
</evidence>
<proteinExistence type="predicted"/>
<comment type="caution">
    <text evidence="2">The sequence shown here is derived from an EMBL/GenBank/DDBJ whole genome shotgun (WGS) entry which is preliminary data.</text>
</comment>
<feature type="signal peptide" evidence="1">
    <location>
        <begin position="1"/>
        <end position="25"/>
    </location>
</feature>
<dbReference type="EMBL" id="NDFP01000020">
    <property type="protein sequence ID" value="PAL20573.1"/>
    <property type="molecule type" value="Genomic_DNA"/>
</dbReference>
<dbReference type="OrthoDB" id="7279017at2"/>
<evidence type="ECO:0000313" key="3">
    <source>
        <dbReference type="Proteomes" id="UP000216033"/>
    </source>
</evidence>
<feature type="chain" id="PRO_5012176377" evidence="1">
    <location>
        <begin position="26"/>
        <end position="184"/>
    </location>
</feature>
<keyword evidence="1" id="KW-0732">Signal</keyword>
<dbReference type="Proteomes" id="UP000216033">
    <property type="component" value="Unassembled WGS sequence"/>
</dbReference>